<organism evidence="2 3">
    <name type="scientific">Gimesia aquarii</name>
    <dbReference type="NCBI Taxonomy" id="2527964"/>
    <lineage>
        <taxon>Bacteria</taxon>
        <taxon>Pseudomonadati</taxon>
        <taxon>Planctomycetota</taxon>
        <taxon>Planctomycetia</taxon>
        <taxon>Planctomycetales</taxon>
        <taxon>Planctomycetaceae</taxon>
        <taxon>Gimesia</taxon>
    </lineage>
</organism>
<feature type="chain" id="PRO_5021753088" description="Carboxypeptidase regulatory-like domain-containing protein" evidence="1">
    <location>
        <begin position="33"/>
        <end position="147"/>
    </location>
</feature>
<evidence type="ECO:0000313" key="2">
    <source>
        <dbReference type="EMBL" id="QDT94629.1"/>
    </source>
</evidence>
<dbReference type="EMBL" id="CP037920">
    <property type="protein sequence ID" value="QDT94629.1"/>
    <property type="molecule type" value="Genomic_DNA"/>
</dbReference>
<protein>
    <recommendedName>
        <fullName evidence="4">Carboxypeptidase regulatory-like domain-containing protein</fullName>
    </recommendedName>
</protein>
<sequence length="147" mass="15504" precursor="true">MLPMIRSSDIALTRFCCWKPCFLTLFALTTFAGCTGSNADTPKMGTASGKITLNGKPLADCRINFNSAKTGVGAGGDLKEDGSYTLEGSLPVGDYILFITPPSDFTPAKAQAKSGLTSVPAKYRGEATSGLTAKVKEGESEYNFDLK</sequence>
<evidence type="ECO:0008006" key="4">
    <source>
        <dbReference type="Google" id="ProtNLM"/>
    </source>
</evidence>
<dbReference type="RefSeq" id="WP_144979656.1">
    <property type="nucleotide sequence ID" value="NZ_CP037920.1"/>
</dbReference>
<feature type="signal peptide" evidence="1">
    <location>
        <begin position="1"/>
        <end position="32"/>
    </location>
</feature>
<dbReference type="KEGG" id="gaw:V144x_00590"/>
<accession>A0A517VNQ1</accession>
<dbReference type="Proteomes" id="UP000318704">
    <property type="component" value="Chromosome"/>
</dbReference>
<reference evidence="2 3" key="1">
    <citation type="submission" date="2019-03" db="EMBL/GenBank/DDBJ databases">
        <title>Deep-cultivation of Planctomycetes and their phenomic and genomic characterization uncovers novel biology.</title>
        <authorList>
            <person name="Wiegand S."/>
            <person name="Jogler M."/>
            <person name="Boedeker C."/>
            <person name="Pinto D."/>
            <person name="Vollmers J."/>
            <person name="Rivas-Marin E."/>
            <person name="Kohn T."/>
            <person name="Peeters S.H."/>
            <person name="Heuer A."/>
            <person name="Rast P."/>
            <person name="Oberbeckmann S."/>
            <person name="Bunk B."/>
            <person name="Jeske O."/>
            <person name="Meyerdierks A."/>
            <person name="Storesund J.E."/>
            <person name="Kallscheuer N."/>
            <person name="Luecker S."/>
            <person name="Lage O.M."/>
            <person name="Pohl T."/>
            <person name="Merkel B.J."/>
            <person name="Hornburger P."/>
            <person name="Mueller R.-W."/>
            <person name="Bruemmer F."/>
            <person name="Labrenz M."/>
            <person name="Spormann A.M."/>
            <person name="Op den Camp H."/>
            <person name="Overmann J."/>
            <person name="Amann R."/>
            <person name="Jetten M.S.M."/>
            <person name="Mascher T."/>
            <person name="Medema M.H."/>
            <person name="Devos D.P."/>
            <person name="Kaster A.-K."/>
            <person name="Ovreas L."/>
            <person name="Rohde M."/>
            <person name="Galperin M.Y."/>
            <person name="Jogler C."/>
        </authorList>
    </citation>
    <scope>NUCLEOTIDE SEQUENCE [LARGE SCALE GENOMIC DNA]</scope>
    <source>
        <strain evidence="2 3">V144</strain>
    </source>
</reference>
<gene>
    <name evidence="2" type="ORF">V144x_00590</name>
</gene>
<keyword evidence="1" id="KW-0732">Signal</keyword>
<dbReference type="AlphaFoldDB" id="A0A517VNQ1"/>
<evidence type="ECO:0000313" key="3">
    <source>
        <dbReference type="Proteomes" id="UP000318704"/>
    </source>
</evidence>
<evidence type="ECO:0000256" key="1">
    <source>
        <dbReference type="SAM" id="SignalP"/>
    </source>
</evidence>
<proteinExistence type="predicted"/>
<name>A0A517VNQ1_9PLAN</name>
<dbReference type="PROSITE" id="PS51257">
    <property type="entry name" value="PROKAR_LIPOPROTEIN"/>
    <property type="match status" value="1"/>
</dbReference>